<gene>
    <name evidence="1" type="ORF">RHMOL_Rhmol09G0114500</name>
</gene>
<evidence type="ECO:0000313" key="2">
    <source>
        <dbReference type="Proteomes" id="UP001062846"/>
    </source>
</evidence>
<proteinExistence type="predicted"/>
<organism evidence="1 2">
    <name type="scientific">Rhododendron molle</name>
    <name type="common">Chinese azalea</name>
    <name type="synonym">Azalea mollis</name>
    <dbReference type="NCBI Taxonomy" id="49168"/>
    <lineage>
        <taxon>Eukaryota</taxon>
        <taxon>Viridiplantae</taxon>
        <taxon>Streptophyta</taxon>
        <taxon>Embryophyta</taxon>
        <taxon>Tracheophyta</taxon>
        <taxon>Spermatophyta</taxon>
        <taxon>Magnoliopsida</taxon>
        <taxon>eudicotyledons</taxon>
        <taxon>Gunneridae</taxon>
        <taxon>Pentapetalae</taxon>
        <taxon>asterids</taxon>
        <taxon>Ericales</taxon>
        <taxon>Ericaceae</taxon>
        <taxon>Ericoideae</taxon>
        <taxon>Rhodoreae</taxon>
        <taxon>Rhododendron</taxon>
    </lineage>
</organism>
<protein>
    <submittedName>
        <fullName evidence="1">Uncharacterized protein</fullName>
    </submittedName>
</protein>
<accession>A0ACC0MCF1</accession>
<sequence>MKRGKQQMSTGVDKILDLWAVAIICRCKKYPSMELRGLFQYRVNQLKKGNGIELVLLQALIKSTNRLRDSLLPKEDKKIAIPLLLLIAQHRSVLHHLGCPKFLRKFLELTLLITRSCGNESMHLPKFEVVINADAPYIKMVSEEFDRCHGTLLQFVDFLCSAVMPATTYAQLIPPLNDLVHLHHLNPEVAFLIYRPVMRLFKCQSSSDVFWPLANIEAPKDSESSGSIASSQPYSRFILLVPSAKAALCFPNSPEVCYQGRSRSNIHLKIQNPNTVQVSKYITNLFGPCLPLEVQWQWSQRITKLLIQCLESTKYMEMQNSLILLTKIAGVFPVTQKSGINLEKRVAKIKSDQREDLKVLATGVAAALAARKPSWVTEEEFSMGYLKPAPTLASKSLAHNLVSVQSEPAGGRVVDAGLGKTSSGRLEGTESASLKSDSGRAKLKPVPLVNGSDGQASMPSASVQAGTFKPIEGQK</sequence>
<keyword evidence="2" id="KW-1185">Reference proteome</keyword>
<name>A0ACC0MCF1_RHOML</name>
<evidence type="ECO:0000313" key="1">
    <source>
        <dbReference type="EMBL" id="KAI8538574.1"/>
    </source>
</evidence>
<comment type="caution">
    <text evidence="1">The sequence shown here is derived from an EMBL/GenBank/DDBJ whole genome shotgun (WGS) entry which is preliminary data.</text>
</comment>
<reference evidence="1" key="1">
    <citation type="submission" date="2022-02" db="EMBL/GenBank/DDBJ databases">
        <title>Plant Genome Project.</title>
        <authorList>
            <person name="Zhang R.-G."/>
        </authorList>
    </citation>
    <scope>NUCLEOTIDE SEQUENCE</scope>
    <source>
        <strain evidence="1">AT1</strain>
    </source>
</reference>
<dbReference type="Proteomes" id="UP001062846">
    <property type="component" value="Chromosome 9"/>
</dbReference>
<dbReference type="EMBL" id="CM046396">
    <property type="protein sequence ID" value="KAI8538574.1"/>
    <property type="molecule type" value="Genomic_DNA"/>
</dbReference>